<evidence type="ECO:0000313" key="4">
    <source>
        <dbReference type="EMBL" id="KAL0151975.1"/>
    </source>
</evidence>
<proteinExistence type="predicted"/>
<dbReference type="InterPro" id="IPR003599">
    <property type="entry name" value="Ig_sub"/>
</dbReference>
<comment type="caution">
    <text evidence="4">The sequence shown here is derived from an EMBL/GenBank/DDBJ whole genome shotgun (WGS) entry which is preliminary data.</text>
</comment>
<sequence>LSTSTVTVTPDSPVFTGETVNLTCVINPDQSDWRYEWYKGSKNNVMLKDSQHYIVNADTLTIKGVIASDQDQYWCRGHIDGRPKSLHFSSALHINVIDLPTSRLTVTPDSPVFTGETVNMKCEIQSYGDWRWRNGLTYDQRYYRTPVWRYEWYKGTDSVMLQTSNRYTVNRDTLTIRDVITSDQGQYWCKGQRDERPKSSRLNSASLT</sequence>
<dbReference type="InterPro" id="IPR013783">
    <property type="entry name" value="Ig-like_fold"/>
</dbReference>
<keyword evidence="2" id="KW-1015">Disulfide bond</keyword>
<protein>
    <recommendedName>
        <fullName evidence="3">Ig-like domain-containing protein</fullName>
    </recommendedName>
</protein>
<feature type="domain" description="Ig-like" evidence="3">
    <location>
        <begin position="100"/>
        <end position="208"/>
    </location>
</feature>
<reference evidence="4 5" key="1">
    <citation type="submission" date="2024-05" db="EMBL/GenBank/DDBJ databases">
        <title>Genome sequencing and assembly of Indian major carp, Cirrhinus mrigala (Hamilton, 1822).</title>
        <authorList>
            <person name="Mohindra V."/>
            <person name="Chowdhury L.M."/>
            <person name="Lal K."/>
            <person name="Jena J.K."/>
        </authorList>
    </citation>
    <scope>NUCLEOTIDE SEQUENCE [LARGE SCALE GENOMIC DNA]</scope>
    <source>
        <strain evidence="4">CM1030</strain>
        <tissue evidence="4">Blood</tissue>
    </source>
</reference>
<dbReference type="InterPro" id="IPR007110">
    <property type="entry name" value="Ig-like_dom"/>
</dbReference>
<dbReference type="InterPro" id="IPR050488">
    <property type="entry name" value="Ig_Fc_receptor"/>
</dbReference>
<name>A0ABD0MQV2_CIRMR</name>
<keyword evidence="5" id="KW-1185">Reference proteome</keyword>
<dbReference type="PANTHER" id="PTHR11481">
    <property type="entry name" value="IMMUNOGLOBULIN FC RECEPTOR"/>
    <property type="match status" value="1"/>
</dbReference>
<dbReference type="SMART" id="SM00409">
    <property type="entry name" value="IG"/>
    <property type="match status" value="2"/>
</dbReference>
<dbReference type="PROSITE" id="PS50835">
    <property type="entry name" value="IG_LIKE"/>
    <property type="match status" value="2"/>
</dbReference>
<dbReference type="SUPFAM" id="SSF48726">
    <property type="entry name" value="Immunoglobulin"/>
    <property type="match status" value="2"/>
</dbReference>
<keyword evidence="1" id="KW-0732">Signal</keyword>
<organism evidence="4 5">
    <name type="scientific">Cirrhinus mrigala</name>
    <name type="common">Mrigala</name>
    <dbReference type="NCBI Taxonomy" id="683832"/>
    <lineage>
        <taxon>Eukaryota</taxon>
        <taxon>Metazoa</taxon>
        <taxon>Chordata</taxon>
        <taxon>Craniata</taxon>
        <taxon>Vertebrata</taxon>
        <taxon>Euteleostomi</taxon>
        <taxon>Actinopterygii</taxon>
        <taxon>Neopterygii</taxon>
        <taxon>Teleostei</taxon>
        <taxon>Ostariophysi</taxon>
        <taxon>Cypriniformes</taxon>
        <taxon>Cyprinidae</taxon>
        <taxon>Labeoninae</taxon>
        <taxon>Labeonini</taxon>
        <taxon>Cirrhinus</taxon>
    </lineage>
</organism>
<feature type="domain" description="Ig-like" evidence="3">
    <location>
        <begin position="4"/>
        <end position="76"/>
    </location>
</feature>
<dbReference type="Gene3D" id="2.60.40.10">
    <property type="entry name" value="Immunoglobulins"/>
    <property type="match status" value="2"/>
</dbReference>
<feature type="non-terminal residue" evidence="4">
    <location>
        <position position="1"/>
    </location>
</feature>
<feature type="non-terminal residue" evidence="4">
    <location>
        <position position="208"/>
    </location>
</feature>
<dbReference type="InterPro" id="IPR036179">
    <property type="entry name" value="Ig-like_dom_sf"/>
</dbReference>
<dbReference type="AlphaFoldDB" id="A0ABD0MQV2"/>
<gene>
    <name evidence="4" type="ORF">M9458_052693</name>
</gene>
<dbReference type="Pfam" id="PF13927">
    <property type="entry name" value="Ig_3"/>
    <property type="match status" value="1"/>
</dbReference>
<dbReference type="EMBL" id="JAMKFB020000205">
    <property type="protein sequence ID" value="KAL0151975.1"/>
    <property type="molecule type" value="Genomic_DNA"/>
</dbReference>
<dbReference type="Proteomes" id="UP001529510">
    <property type="component" value="Unassembled WGS sequence"/>
</dbReference>
<dbReference type="PANTHER" id="PTHR11481:SF64">
    <property type="entry name" value="FC RECEPTOR-LIKE PROTEIN 4"/>
    <property type="match status" value="1"/>
</dbReference>
<accession>A0ABD0MQV2</accession>
<evidence type="ECO:0000313" key="5">
    <source>
        <dbReference type="Proteomes" id="UP001529510"/>
    </source>
</evidence>
<evidence type="ECO:0000256" key="2">
    <source>
        <dbReference type="ARBA" id="ARBA00023157"/>
    </source>
</evidence>
<evidence type="ECO:0000259" key="3">
    <source>
        <dbReference type="PROSITE" id="PS50835"/>
    </source>
</evidence>
<evidence type="ECO:0000256" key="1">
    <source>
        <dbReference type="ARBA" id="ARBA00022729"/>
    </source>
</evidence>